<dbReference type="Pfam" id="PF11812">
    <property type="entry name" value="DUF3333"/>
    <property type="match status" value="1"/>
</dbReference>
<dbReference type="GO" id="GO:0035435">
    <property type="term" value="P:phosphate ion transmembrane transport"/>
    <property type="evidence" value="ECO:0007669"/>
    <property type="project" value="InterPro"/>
</dbReference>
<dbReference type="InterPro" id="IPR000515">
    <property type="entry name" value="MetI-like"/>
</dbReference>
<dbReference type="EMBL" id="JACIEQ010000002">
    <property type="protein sequence ID" value="MBB4022172.1"/>
    <property type="molecule type" value="Genomic_DNA"/>
</dbReference>
<comment type="similarity">
    <text evidence="2 9">Belongs to the binding-protein-dependent transport system permease family. CysTW subfamily.</text>
</comment>
<keyword evidence="8 9" id="KW-0472">Membrane</keyword>
<evidence type="ECO:0000259" key="11">
    <source>
        <dbReference type="PROSITE" id="PS50928"/>
    </source>
</evidence>
<keyword evidence="7 9" id="KW-1133">Transmembrane helix</keyword>
<dbReference type="NCBIfam" id="TIGR00974">
    <property type="entry name" value="3a0107s02c"/>
    <property type="match status" value="1"/>
</dbReference>
<sequence length="452" mass="48128">MTDATANPAAAAGSPRHGSLLSQDALTKKRNAAETRFRLYGLAAVSVGILALILLLASILNNGLGSFQQTFISLDVELQEDRLDKAGNRNIEDLKKVSTFGYAPLITAAMAAKIAETGIQIEGLSAKDAGNIISKDAPAQLRDYVLANPEKIGTTVNFKVLANGRIDGYFKDRVTMASAELDSNVTPQQLMLADALKEDGVLIKGFNWGFITNPDASENRPEASGLGVAILGSLYMMLVVLILALPIGVAASIYLEEFAPKNRWTDLIEVNISNLAAVPSIVFGILGLAIFINFAGLPQSAPIVGGLVLTLMTLPTIIISTRASLKSVPPSIRDAALGVGASKMQSVFHHVLPLAAPGILTGTIIGLAQALGETAPLLLIGMVAFVREYPGAPPEGFFDPASALPVQVYNWTQRADPAFVERASGAIIVLLIFLLFMNAVAIMLRRRFERRW</sequence>
<evidence type="ECO:0000256" key="5">
    <source>
        <dbReference type="ARBA" id="ARBA00022475"/>
    </source>
</evidence>
<feature type="transmembrane region" description="Helical" evidence="9">
    <location>
        <begin position="234"/>
        <end position="255"/>
    </location>
</feature>
<dbReference type="PROSITE" id="PS50928">
    <property type="entry name" value="ABC_TM1"/>
    <property type="match status" value="1"/>
</dbReference>
<evidence type="ECO:0000256" key="2">
    <source>
        <dbReference type="ARBA" id="ARBA00007069"/>
    </source>
</evidence>
<evidence type="ECO:0000256" key="6">
    <source>
        <dbReference type="ARBA" id="ARBA00022692"/>
    </source>
</evidence>
<reference evidence="12" key="1">
    <citation type="submission" date="2020-08" db="EMBL/GenBank/DDBJ databases">
        <title>Genomic Encyclopedia of Type Strains, Phase IV (KMG-IV): sequencing the most valuable type-strain genomes for metagenomic binning, comparative biology and taxonomic classification.</title>
        <authorList>
            <person name="Goeker M."/>
        </authorList>
    </citation>
    <scope>NUCLEOTIDE SEQUENCE [LARGE SCALE GENOMIC DNA]</scope>
    <source>
        <strain evidence="12">DSM 105040</strain>
    </source>
</reference>
<dbReference type="Gene3D" id="1.10.3720.10">
    <property type="entry name" value="MetI-like"/>
    <property type="match status" value="1"/>
</dbReference>
<evidence type="ECO:0000256" key="1">
    <source>
        <dbReference type="ARBA" id="ARBA00004651"/>
    </source>
</evidence>
<dbReference type="CDD" id="cd06261">
    <property type="entry name" value="TM_PBP2"/>
    <property type="match status" value="1"/>
</dbReference>
<feature type="compositionally biased region" description="Low complexity" evidence="10">
    <location>
        <begin position="1"/>
        <end position="12"/>
    </location>
</feature>
<evidence type="ECO:0000256" key="8">
    <source>
        <dbReference type="ARBA" id="ARBA00023136"/>
    </source>
</evidence>
<feature type="domain" description="ABC transmembrane type-1" evidence="11">
    <location>
        <begin position="230"/>
        <end position="441"/>
    </location>
</feature>
<dbReference type="InterPro" id="IPR035906">
    <property type="entry name" value="MetI-like_sf"/>
</dbReference>
<feature type="transmembrane region" description="Helical" evidence="9">
    <location>
        <begin position="423"/>
        <end position="444"/>
    </location>
</feature>
<evidence type="ECO:0000313" key="13">
    <source>
        <dbReference type="Proteomes" id="UP000585681"/>
    </source>
</evidence>
<dbReference type="RefSeq" id="WP_054538836.1">
    <property type="nucleotide sequence ID" value="NZ_JACIEQ010000002.1"/>
</dbReference>
<organism evidence="12 13">
    <name type="scientific">Actibacterium naphthalenivorans</name>
    <dbReference type="NCBI Taxonomy" id="1614693"/>
    <lineage>
        <taxon>Bacteria</taxon>
        <taxon>Pseudomonadati</taxon>
        <taxon>Pseudomonadota</taxon>
        <taxon>Alphaproteobacteria</taxon>
        <taxon>Rhodobacterales</taxon>
        <taxon>Roseobacteraceae</taxon>
        <taxon>Actibacterium</taxon>
    </lineage>
</organism>
<evidence type="ECO:0000256" key="9">
    <source>
        <dbReference type="RuleBase" id="RU363043"/>
    </source>
</evidence>
<keyword evidence="5 9" id="KW-1003">Cell membrane</keyword>
<feature type="region of interest" description="Disordered" evidence="10">
    <location>
        <begin position="1"/>
        <end position="20"/>
    </location>
</feature>
<comment type="subcellular location">
    <subcellularLocation>
        <location evidence="9">Cell inner membrane</location>
        <topology evidence="9">Multi-pass membrane protein</topology>
    </subcellularLocation>
    <subcellularLocation>
        <location evidence="1">Cell membrane</location>
        <topology evidence="1">Multi-pass membrane protein</topology>
    </subcellularLocation>
</comment>
<keyword evidence="4" id="KW-0813">Transport</keyword>
<feature type="transmembrane region" description="Helical" evidence="9">
    <location>
        <begin position="351"/>
        <end position="372"/>
    </location>
</feature>
<evidence type="ECO:0000256" key="10">
    <source>
        <dbReference type="SAM" id="MobiDB-lite"/>
    </source>
</evidence>
<evidence type="ECO:0000313" key="12">
    <source>
        <dbReference type="EMBL" id="MBB4022172.1"/>
    </source>
</evidence>
<dbReference type="PANTHER" id="PTHR43470">
    <property type="entry name" value="PHOSPHATE TRANSPORT SYSTEM PERMEASE PROTEIN PSTA-RELATED"/>
    <property type="match status" value="1"/>
</dbReference>
<keyword evidence="6 9" id="KW-0812">Transmembrane</keyword>
<proteinExistence type="inferred from homology"/>
<gene>
    <name evidence="12" type="ORF">GGR17_001981</name>
</gene>
<accession>A0A840CDL5</accession>
<dbReference type="InterPro" id="IPR024573">
    <property type="entry name" value="DUF3333"/>
</dbReference>
<dbReference type="GO" id="GO:0005315">
    <property type="term" value="F:phosphate transmembrane transporter activity"/>
    <property type="evidence" value="ECO:0007669"/>
    <property type="project" value="InterPro"/>
</dbReference>
<name>A0A840CDL5_9RHOB</name>
<dbReference type="SUPFAM" id="SSF161098">
    <property type="entry name" value="MetI-like"/>
    <property type="match status" value="1"/>
</dbReference>
<dbReference type="AlphaFoldDB" id="A0A840CDL5"/>
<feature type="transmembrane region" description="Helical" evidence="9">
    <location>
        <begin position="39"/>
        <end position="60"/>
    </location>
</feature>
<evidence type="ECO:0000256" key="4">
    <source>
        <dbReference type="ARBA" id="ARBA00022448"/>
    </source>
</evidence>
<dbReference type="InterPro" id="IPR005672">
    <property type="entry name" value="Phosphate_PstA"/>
</dbReference>
<protein>
    <recommendedName>
        <fullName evidence="3 9">Phosphate transport system permease protein PstA</fullName>
    </recommendedName>
</protein>
<dbReference type="GO" id="GO:0005886">
    <property type="term" value="C:plasma membrane"/>
    <property type="evidence" value="ECO:0007669"/>
    <property type="project" value="UniProtKB-SubCell"/>
</dbReference>
<comment type="caution">
    <text evidence="12">The sequence shown here is derived from an EMBL/GenBank/DDBJ whole genome shotgun (WGS) entry which is preliminary data.</text>
</comment>
<feature type="transmembrane region" description="Helical" evidence="9">
    <location>
        <begin position="275"/>
        <end position="297"/>
    </location>
</feature>
<dbReference type="Proteomes" id="UP000585681">
    <property type="component" value="Unassembled WGS sequence"/>
</dbReference>
<dbReference type="Pfam" id="PF00528">
    <property type="entry name" value="BPD_transp_1"/>
    <property type="match status" value="1"/>
</dbReference>
<keyword evidence="13" id="KW-1185">Reference proteome</keyword>
<feature type="transmembrane region" description="Helical" evidence="9">
    <location>
        <begin position="303"/>
        <end position="325"/>
    </location>
</feature>
<evidence type="ECO:0000256" key="3">
    <source>
        <dbReference type="ARBA" id="ARBA00016864"/>
    </source>
</evidence>
<evidence type="ECO:0000256" key="7">
    <source>
        <dbReference type="ARBA" id="ARBA00022989"/>
    </source>
</evidence>